<reference evidence="2 3" key="1">
    <citation type="submission" date="2016-11" db="EMBL/GenBank/DDBJ databases">
        <authorList>
            <person name="Varghese N."/>
            <person name="Submissions S."/>
        </authorList>
    </citation>
    <scope>NUCLEOTIDE SEQUENCE [LARGE SCALE GENOMIC DNA]</scope>
    <source>
        <strain evidence="2 3">DSM 28249</strain>
    </source>
</reference>
<accession>A0A1M7CYL8</accession>
<dbReference type="AlphaFoldDB" id="A0A1M7CYL8"/>
<dbReference type="RefSeq" id="WP_149778685.1">
    <property type="nucleotide sequence ID" value="NZ_FRCB01000002.1"/>
</dbReference>
<keyword evidence="3" id="KW-1185">Reference proteome</keyword>
<organism evidence="2 3">
    <name type="scientific">Roseovarius litoreus</name>
    <dbReference type="NCBI Taxonomy" id="1155722"/>
    <lineage>
        <taxon>Bacteria</taxon>
        <taxon>Pseudomonadati</taxon>
        <taxon>Pseudomonadota</taxon>
        <taxon>Alphaproteobacteria</taxon>
        <taxon>Rhodobacterales</taxon>
        <taxon>Roseobacteraceae</taxon>
        <taxon>Roseovarius</taxon>
    </lineage>
</organism>
<feature type="coiled-coil region" evidence="1">
    <location>
        <begin position="34"/>
        <end position="110"/>
    </location>
</feature>
<dbReference type="Proteomes" id="UP000322545">
    <property type="component" value="Unassembled WGS sequence"/>
</dbReference>
<protein>
    <submittedName>
        <fullName evidence="2">Uncharacterized protein</fullName>
    </submittedName>
</protein>
<keyword evidence="1" id="KW-0175">Coiled coil</keyword>
<proteinExistence type="predicted"/>
<sequence>MTEIEELQRRIVAALDRIGQGLEGREAAGDAGEVADLRQQLEDERLANAQLEERVRKLKSRQEAAQAEAESAREATAARLEKLDKELQSLRKANQQLRDNNVALREANAQGVGDPHLINKAMLAEIEGLRASRATDRAEADVILSELGKVLEASDGEDETRTEEA</sequence>
<evidence type="ECO:0000313" key="2">
    <source>
        <dbReference type="EMBL" id="SHL72358.1"/>
    </source>
</evidence>
<dbReference type="EMBL" id="FRCB01000002">
    <property type="protein sequence ID" value="SHL72358.1"/>
    <property type="molecule type" value="Genomic_DNA"/>
</dbReference>
<evidence type="ECO:0000313" key="3">
    <source>
        <dbReference type="Proteomes" id="UP000322545"/>
    </source>
</evidence>
<name>A0A1M7CYL8_9RHOB</name>
<gene>
    <name evidence="2" type="ORF">SAMN05443432_102354</name>
</gene>
<evidence type="ECO:0000256" key="1">
    <source>
        <dbReference type="SAM" id="Coils"/>
    </source>
</evidence>